<name>A0A1J5SQS6_9ARCH</name>
<reference evidence="1 2" key="1">
    <citation type="submission" date="2016-08" db="EMBL/GenBank/DDBJ databases">
        <title>New Insights into Marine Group III Euryarchaeota, from dark to light.</title>
        <authorList>
            <person name="Haro-Moreno J.M."/>
            <person name="Rodriguez-Valera F."/>
            <person name="Lopez-Garcia P."/>
            <person name="Moreira D."/>
            <person name="Martin-Cuadrado A.B."/>
        </authorList>
    </citation>
    <scope>NUCLEOTIDE SEQUENCE [LARGE SCALE GENOMIC DNA]</scope>
    <source>
        <strain evidence="1">CG-Epi6</strain>
    </source>
</reference>
<dbReference type="InterPro" id="IPR003787">
    <property type="entry name" value="Sulphur_relay_DsrE/F-like"/>
</dbReference>
<protein>
    <submittedName>
        <fullName evidence="1">Uncharacterized protein</fullName>
    </submittedName>
</protein>
<dbReference type="InterPro" id="IPR027396">
    <property type="entry name" value="DsrEFH-like"/>
</dbReference>
<gene>
    <name evidence="1" type="ORF">BEU03_00770</name>
</gene>
<dbReference type="SUPFAM" id="SSF75169">
    <property type="entry name" value="DsrEFH-like"/>
    <property type="match status" value="1"/>
</dbReference>
<evidence type="ECO:0000313" key="1">
    <source>
        <dbReference type="EMBL" id="OIR10849.1"/>
    </source>
</evidence>
<dbReference type="Pfam" id="PF02635">
    <property type="entry name" value="DsrE"/>
    <property type="match status" value="1"/>
</dbReference>
<accession>A0A1J5SQS6</accession>
<proteinExistence type="predicted"/>
<dbReference type="Gene3D" id="3.40.1260.10">
    <property type="entry name" value="DsrEFH-like"/>
    <property type="match status" value="1"/>
</dbReference>
<dbReference type="EMBL" id="MIYV01000021">
    <property type="protein sequence ID" value="OIR10849.1"/>
    <property type="molecule type" value="Genomic_DNA"/>
</dbReference>
<comment type="caution">
    <text evidence="1">The sequence shown here is derived from an EMBL/GenBank/DDBJ whole genome shotgun (WGS) entry which is preliminary data.</text>
</comment>
<dbReference type="AlphaFoldDB" id="A0A1J5SQS6"/>
<dbReference type="Proteomes" id="UP000183403">
    <property type="component" value="Unassembled WGS sequence"/>
</dbReference>
<organism evidence="1 2">
    <name type="scientific">Marine Group III euryarchaeote CG-Epi6</name>
    <dbReference type="NCBI Taxonomy" id="1889000"/>
    <lineage>
        <taxon>Archaea</taxon>
        <taxon>Methanobacteriati</taxon>
        <taxon>Thermoplasmatota</taxon>
        <taxon>Thermoplasmata</taxon>
        <taxon>Candidatus Thermoprofundales</taxon>
    </lineage>
</organism>
<sequence>MASKGILYLIISGTKDYRRAAEALRLAEYQAGDARNIALMLQGEGVEWLEEGEEDFRKEIQISLGVINELGSPIFLCGASLNERGLTPTMGEYKFTTSSAPKRINQVIDKGWQIAVF</sequence>
<evidence type="ECO:0000313" key="2">
    <source>
        <dbReference type="Proteomes" id="UP000183403"/>
    </source>
</evidence>